<gene>
    <name evidence="1" type="ORF">NP511_04665</name>
</gene>
<dbReference type="GeneID" id="39860894"/>
<evidence type="ECO:0008006" key="3">
    <source>
        <dbReference type="Google" id="ProtNLM"/>
    </source>
</evidence>
<proteinExistence type="predicted"/>
<sequence length="127" mass="14575">MSPHTLTPQGVRQHVQPGIAGFYRLGTIVNGEFFTYYFGRSDEDLRQRLLRHASNGFYTHFTAREAEDVQDAFEMECLDWHLQGDQTTNKVHPAQPKGSDLECPYCSYNEQITEINTANNGIYTNVR</sequence>
<accession>A0AAF0SZZ3</accession>
<dbReference type="EMBL" id="CP101873">
    <property type="protein sequence ID" value="WMT08926.1"/>
    <property type="molecule type" value="Genomic_DNA"/>
</dbReference>
<dbReference type="RefSeq" id="WP_049964617.1">
    <property type="nucleotide sequence ID" value="NZ_CP101873.1"/>
</dbReference>
<dbReference type="GeneID" id="84213208"/>
<protein>
    <recommendedName>
        <fullName evidence="3">GIY-YIG domain-containing protein</fullName>
    </recommendedName>
</protein>
<keyword evidence="2" id="KW-1185">Reference proteome</keyword>
<name>A0AAF0SZZ3_9EURY</name>
<evidence type="ECO:0000313" key="2">
    <source>
        <dbReference type="Proteomes" id="UP001224926"/>
    </source>
</evidence>
<reference evidence="1 2" key="1">
    <citation type="submission" date="2022-07" db="EMBL/GenBank/DDBJ databases">
        <title>Two temperate virus in Haloterrigena jeotgali A29.</title>
        <authorList>
            <person name="Deng X."/>
        </authorList>
    </citation>
    <scope>NUCLEOTIDE SEQUENCE [LARGE SCALE GENOMIC DNA]</scope>
    <source>
        <strain evidence="1 2">A29</strain>
    </source>
</reference>
<dbReference type="Proteomes" id="UP001224926">
    <property type="component" value="Chromosome"/>
</dbReference>
<dbReference type="AlphaFoldDB" id="A0AAF0SZZ3"/>
<organism evidence="1 2">
    <name type="scientific">Natrinema thermotolerans</name>
    <dbReference type="NCBI Taxonomy" id="121872"/>
    <lineage>
        <taxon>Archaea</taxon>
        <taxon>Methanobacteriati</taxon>
        <taxon>Methanobacteriota</taxon>
        <taxon>Stenosarchaea group</taxon>
        <taxon>Halobacteria</taxon>
        <taxon>Halobacteriales</taxon>
        <taxon>Natrialbaceae</taxon>
        <taxon>Natrinema</taxon>
    </lineage>
</organism>
<evidence type="ECO:0000313" key="1">
    <source>
        <dbReference type="EMBL" id="WMT08926.1"/>
    </source>
</evidence>